<gene>
    <name evidence="11" type="ORF">PHYEVI_LOCUS5569</name>
</gene>
<keyword evidence="12" id="KW-1185">Reference proteome</keyword>
<dbReference type="Proteomes" id="UP001153712">
    <property type="component" value="Chromosome 2"/>
</dbReference>
<proteinExistence type="inferred from homology"/>
<dbReference type="OrthoDB" id="6743260at2759"/>
<evidence type="ECO:0000313" key="11">
    <source>
        <dbReference type="EMBL" id="CAG9859195.1"/>
    </source>
</evidence>
<sequence>MFFDRLAFRVAGTTDFAKLFTWIPQMLLQFIFFWPKQKTYLKTVLFAIAMVFLIFINVGLAVEFSSTFDDLVRFVMHVTYITVTVQGTAKTLVIYINNGELEVILDDIMTKFWPYDLLETKLKKELKSFYYVIVIIMISLVTFGVLYSSMIMITPWASRKFPFDVSYPNIDYNASPYYELIYLVQIFTIQYFLFCLVLGCDYSFLAICSCVIAQYKLLQNALMAFHTPLMEEVNRKLRRIGNDGLEGKMYPIHKEYFIRCVNHHHLLLGITKKMNSMFSSIEMVQLSCSMTGVCIGLFSLTALEDPPVSSLVIILSFTAIYFNELFVYCAIGNELHYQASFLPEFVFKSNWNELADKELTRDFMFMLQRSQDIPQLSAYNLYDINMESYIKVFKLSFSFYTFLTTMKEK</sequence>
<comment type="subcellular location">
    <subcellularLocation>
        <location evidence="1 10">Cell membrane</location>
        <topology evidence="1 10">Multi-pass membrane protein</topology>
    </subcellularLocation>
</comment>
<comment type="caution">
    <text evidence="10">Lacks conserved residue(s) required for the propagation of feature annotation.</text>
</comment>
<dbReference type="PANTHER" id="PTHR21137">
    <property type="entry name" value="ODORANT RECEPTOR"/>
    <property type="match status" value="1"/>
</dbReference>
<evidence type="ECO:0000256" key="7">
    <source>
        <dbReference type="ARBA" id="ARBA00023136"/>
    </source>
</evidence>
<evidence type="ECO:0000256" key="10">
    <source>
        <dbReference type="RuleBase" id="RU351113"/>
    </source>
</evidence>
<keyword evidence="4 10" id="KW-0812">Transmembrane</keyword>
<feature type="transmembrane region" description="Helical" evidence="10">
    <location>
        <begin position="180"/>
        <end position="213"/>
    </location>
</feature>
<evidence type="ECO:0000313" key="12">
    <source>
        <dbReference type="Proteomes" id="UP001153712"/>
    </source>
</evidence>
<dbReference type="AlphaFoldDB" id="A0A9N9TMK9"/>
<keyword evidence="7 10" id="KW-0472">Membrane</keyword>
<evidence type="ECO:0000256" key="6">
    <source>
        <dbReference type="ARBA" id="ARBA00022989"/>
    </source>
</evidence>
<dbReference type="GO" id="GO:0005549">
    <property type="term" value="F:odorant binding"/>
    <property type="evidence" value="ECO:0007669"/>
    <property type="project" value="InterPro"/>
</dbReference>
<dbReference type="InterPro" id="IPR004117">
    <property type="entry name" value="7tm6_olfct_rcpt"/>
</dbReference>
<evidence type="ECO:0000256" key="9">
    <source>
        <dbReference type="ARBA" id="ARBA00023224"/>
    </source>
</evidence>
<feature type="transmembrane region" description="Helical" evidence="10">
    <location>
        <begin position="129"/>
        <end position="153"/>
    </location>
</feature>
<dbReference type="Pfam" id="PF02949">
    <property type="entry name" value="7tm_6"/>
    <property type="match status" value="1"/>
</dbReference>
<evidence type="ECO:0000256" key="3">
    <source>
        <dbReference type="ARBA" id="ARBA00022606"/>
    </source>
</evidence>
<keyword evidence="5 10" id="KW-0552">Olfaction</keyword>
<organism evidence="11 12">
    <name type="scientific">Phyllotreta striolata</name>
    <name type="common">Striped flea beetle</name>
    <name type="synonym">Crioceris striolata</name>
    <dbReference type="NCBI Taxonomy" id="444603"/>
    <lineage>
        <taxon>Eukaryota</taxon>
        <taxon>Metazoa</taxon>
        <taxon>Ecdysozoa</taxon>
        <taxon>Arthropoda</taxon>
        <taxon>Hexapoda</taxon>
        <taxon>Insecta</taxon>
        <taxon>Pterygota</taxon>
        <taxon>Neoptera</taxon>
        <taxon>Endopterygota</taxon>
        <taxon>Coleoptera</taxon>
        <taxon>Polyphaga</taxon>
        <taxon>Cucujiformia</taxon>
        <taxon>Chrysomeloidea</taxon>
        <taxon>Chrysomelidae</taxon>
        <taxon>Galerucinae</taxon>
        <taxon>Alticini</taxon>
        <taxon>Phyllotreta</taxon>
    </lineage>
</organism>
<dbReference type="EMBL" id="OU900095">
    <property type="protein sequence ID" value="CAG9859195.1"/>
    <property type="molecule type" value="Genomic_DNA"/>
</dbReference>
<name>A0A9N9TMK9_PHYSR</name>
<dbReference type="GO" id="GO:0004984">
    <property type="term" value="F:olfactory receptor activity"/>
    <property type="evidence" value="ECO:0007669"/>
    <property type="project" value="InterPro"/>
</dbReference>
<feature type="transmembrane region" description="Helical" evidence="10">
    <location>
        <begin position="74"/>
        <end position="96"/>
    </location>
</feature>
<evidence type="ECO:0000256" key="5">
    <source>
        <dbReference type="ARBA" id="ARBA00022725"/>
    </source>
</evidence>
<evidence type="ECO:0000256" key="4">
    <source>
        <dbReference type="ARBA" id="ARBA00022692"/>
    </source>
</evidence>
<keyword evidence="8 10" id="KW-0675">Receptor</keyword>
<feature type="transmembrane region" description="Helical" evidence="10">
    <location>
        <begin position="309"/>
        <end position="331"/>
    </location>
</feature>
<evidence type="ECO:0000256" key="1">
    <source>
        <dbReference type="ARBA" id="ARBA00004651"/>
    </source>
</evidence>
<keyword evidence="3 10" id="KW-0716">Sensory transduction</keyword>
<evidence type="ECO:0000256" key="2">
    <source>
        <dbReference type="ARBA" id="ARBA00022475"/>
    </source>
</evidence>
<reference evidence="11" key="1">
    <citation type="submission" date="2022-01" db="EMBL/GenBank/DDBJ databases">
        <authorList>
            <person name="King R."/>
        </authorList>
    </citation>
    <scope>NUCLEOTIDE SEQUENCE</scope>
</reference>
<dbReference type="PANTHER" id="PTHR21137:SF35">
    <property type="entry name" value="ODORANT RECEPTOR 19A-RELATED"/>
    <property type="match status" value="1"/>
</dbReference>
<feature type="transmembrane region" description="Helical" evidence="10">
    <location>
        <begin position="283"/>
        <end position="303"/>
    </location>
</feature>
<dbReference type="GO" id="GO:0005886">
    <property type="term" value="C:plasma membrane"/>
    <property type="evidence" value="ECO:0007669"/>
    <property type="project" value="UniProtKB-SubCell"/>
</dbReference>
<accession>A0A9N9TMK9</accession>
<comment type="similarity">
    <text evidence="10">Belongs to the insect chemoreceptor superfamily. Heteromeric odorant receptor channel (TC 1.A.69) family.</text>
</comment>
<protein>
    <recommendedName>
        <fullName evidence="10">Odorant receptor</fullName>
    </recommendedName>
</protein>
<keyword evidence="2" id="KW-1003">Cell membrane</keyword>
<keyword evidence="9 10" id="KW-0807">Transducer</keyword>
<dbReference type="GO" id="GO:0007165">
    <property type="term" value="P:signal transduction"/>
    <property type="evidence" value="ECO:0007669"/>
    <property type="project" value="UniProtKB-KW"/>
</dbReference>
<keyword evidence="6 10" id="KW-1133">Transmembrane helix</keyword>
<feature type="transmembrane region" description="Helical" evidence="10">
    <location>
        <begin position="41"/>
        <end position="62"/>
    </location>
</feature>
<evidence type="ECO:0000256" key="8">
    <source>
        <dbReference type="ARBA" id="ARBA00023170"/>
    </source>
</evidence>